<dbReference type="Pfam" id="PF23277">
    <property type="entry name" value="Ig_Dlec1_1"/>
    <property type="match status" value="1"/>
</dbReference>
<feature type="region of interest" description="Disordered" evidence="2">
    <location>
        <begin position="290"/>
        <end position="338"/>
    </location>
</feature>
<feature type="region of interest" description="Disordered" evidence="2">
    <location>
        <begin position="1308"/>
        <end position="1396"/>
    </location>
</feature>
<reference evidence="4" key="2">
    <citation type="journal article" date="2023" name="Microbiol Resour">
        <title>Decontamination and Annotation of the Draft Genome Sequence of the Oomycete Lagenidium giganteum ARSEF 373.</title>
        <authorList>
            <person name="Morgan W.R."/>
            <person name="Tartar A."/>
        </authorList>
    </citation>
    <scope>NUCLEOTIDE SEQUENCE</scope>
    <source>
        <strain evidence="4">ARSEF 373</strain>
    </source>
</reference>
<evidence type="ECO:0000313" key="5">
    <source>
        <dbReference type="Proteomes" id="UP001146120"/>
    </source>
</evidence>
<sequence length="2093" mass="227468">MLSSSRSDASVATTSRPATSAAASTGAEPEEHEIVAVGTVSHVIRRAFRQFYVVAEPEKGVVPNNTPPEPVITARPPSVMSARPVTAVAASVPTTARPNAAAAAAAAATPPAAIDTSSPAENEDANLAEGTDNNAADVEPPNPFVLFGEEQKRGITATTDVKQKQAKSLLSFLESRHAEARQQDEEIARELSRQGLVVKAQIPMGPSTLKIDENQVQALGGWLADNLVNARTLIASYDSRKRDLTGNGPQWIARQAVGIIREPPGYLVSTSSFDSRKQSTLQAHEQHIKTAKEITHGGSRRSDTDPANGSEHSRASGEVVAKRHEPAMSATEKRKNMEILKRMQTKLDFLRNPRYMSAKPDPPHDTAGNNNGSDAAASGAPAGGALFPRSQAAAKEQVEEDAEPPSTSASFAAMPNPVEFTDYDVGGIYEQTVLIRNNSRLSRRVRVLPPASFYFALDRVTYPDQTGLVAPGMSVQVRVRFAPDSRADYKDAMAVFYESDNAGQRAHFILPIRAHRKPPELSIPLVLRAQNTLVGSRSVTKIPCTNVGGKGRFWLMTEKDWARHETNLTFRSDSKHQFGNGTPHVSVGPFRLTPNDIELGTGESVDFELMYVPTGVGEQREKFVVVCDNCLVRTFQLIGRGCQVELSITGVNGKTIDTEVTHMGTVDHIFFDTVVLHQHTEQRLEIQNETPIDLEFAWKLEPPDEIAHTVMEAPPFAITPATGTFPHNAPTQFVLSFKPTTAQQHHWRAVLSICNIPACSIPGPRQIELLAQTFQHIRKSPMTATIEHEDAVPSMEIALKGVGQLGSFSLVPPVLLLPENSAEQSPRHRLLQKSETYTATVGLQNDGASVVAYRWDPSRVVLRNASTALSLTTLSGLFDLTIEPQEGEMLANGYAEATLTFTPRVRGAFSIALPCVVPSATNAEFERWLLVEGVVETARIEFTVPEVDFGLVLVGSTAEYTFSLRNPTAAATAWRIFHLEAWESLCSQAAMHAAASAASSSSSSNDPHSLPKLKRMNSNNSVSSRHSHNSASSGNSGNSGNSGSLFTSRDSQPRATVAFCPDQGQLNPNEVLHIRAVCSTGALPERFRGSFACQLAAEALFSGRKTSEMAVVSARAEIQSPNVYLTPTKILLGTTYLGVSVRRTLHLINISNLAAIFKFVEPQGTSKAYSVEFSPRSGTIESKQNLVVTMTYTPRQAGKTTALFACTVRGLLAPLGFEVSTNQKGLVLSYELLSKQGPPPKSPKQIAMERGINMADCDLEPETSLLVFPKLQFGESIPLCERRTLRFIIRNFSGIEAKIEVDAKRHPAAAIPPGTSTGSASTTVPNTVTGRGASSANNSNNSIESGDIVRKTNSSSSQGFGKIGLQSTKSPSPRKRKPILSDAHERENRFQSDNGHVYARRSAENMEDRAILAHGHGVALQVSPAQLHIPPWEQAVVTVTCFNNMPGMYADDIVCRPTGAPPVFLHANATVVGTPLALDRNCVGLYYPKRITDPSKEAKSALPGQPTLHVGDICVRSAPVTRTLRVINRGPRPARLKWKLVENGKENQLVTVTLHLDFTAKVQIRIVPVADEEVEFPFDITPSEGLIPQFSTVPFKVTYTPPENPERARLLLLGDAHWLQPLSNDSSGTALHTPESDDLSITLPSEAGSPPRSTDSEKTSSSSKLRKVTMLAAGKALKAVRVANTLARRAPAQRSTNAASSSVSAKCLRILLAANVVEPELFLDKSQLLSGMAGLQAQRNASAGYHVKFTTWSTIATAASTVARQAQVHPFHRREFTLLNHLNARLTFRLECTGPFYVYHAESMAPRHPLASAGVSAAHRKNEGESYIFTLPPRMSVRVDLRFDAANCHSVVAARAAAHAAASGPTSPKADGTAGAMQKLRLKQHVEGALFVRFTNQSAQCIQLVGEILRPLLSVSPSIYNFGHVHLCQTRRVVLRLTNPTVVPAAFTVRHVPLPIPISRAQKQEMKLHHSHATDDPSVFEFQAMEGELEGPTTSIRSAGGALPRINALRERIPEQRRLVHTPLELSVLFRPKEVKRYKSRFRFVVASGNDFEVVLEGAGHLHEQEIHDQERAMVKTSLLEHSSQIYGHYKNK</sequence>
<feature type="compositionally biased region" description="Basic and acidic residues" evidence="2">
    <location>
        <begin position="290"/>
        <end position="304"/>
    </location>
</feature>
<evidence type="ECO:0000313" key="4">
    <source>
        <dbReference type="EMBL" id="DBA00161.1"/>
    </source>
</evidence>
<evidence type="ECO:0000259" key="3">
    <source>
        <dbReference type="Pfam" id="PF23277"/>
    </source>
</evidence>
<feature type="region of interest" description="Disordered" evidence="2">
    <location>
        <begin position="110"/>
        <end position="138"/>
    </location>
</feature>
<feature type="domain" description="Deleted in lung and esophageal cancer protein 1 Ig-like" evidence="3">
    <location>
        <begin position="411"/>
        <end position="499"/>
    </location>
</feature>
<feature type="compositionally biased region" description="Low complexity" evidence="2">
    <location>
        <begin position="9"/>
        <end position="27"/>
    </location>
</feature>
<dbReference type="Proteomes" id="UP001146120">
    <property type="component" value="Unassembled WGS sequence"/>
</dbReference>
<feature type="compositionally biased region" description="Low complexity" evidence="2">
    <location>
        <begin position="1017"/>
        <end position="1044"/>
    </location>
</feature>
<comment type="caution">
    <text evidence="4">The sequence shown here is derived from an EMBL/GenBank/DDBJ whole genome shotgun (WGS) entry which is preliminary data.</text>
</comment>
<evidence type="ECO:0000256" key="2">
    <source>
        <dbReference type="SAM" id="MobiDB-lite"/>
    </source>
</evidence>
<dbReference type="Pfam" id="PF23316">
    <property type="entry name" value="Ig_DLEC1_6th"/>
    <property type="match status" value="1"/>
</dbReference>
<feature type="region of interest" description="Disordered" evidence="2">
    <location>
        <begin position="1"/>
        <end position="34"/>
    </location>
</feature>
<feature type="compositionally biased region" description="Low complexity" evidence="2">
    <location>
        <begin position="1314"/>
        <end position="1323"/>
    </location>
</feature>
<dbReference type="Gene3D" id="2.60.40.10">
    <property type="entry name" value="Immunoglobulins"/>
    <property type="match status" value="9"/>
</dbReference>
<protein>
    <recommendedName>
        <fullName evidence="3">Deleted in lung and esophageal cancer protein 1 Ig-like domain-containing protein</fullName>
    </recommendedName>
</protein>
<name>A0AAV2YYS1_9STRA</name>
<keyword evidence="5" id="KW-1185">Reference proteome</keyword>
<organism evidence="4 5">
    <name type="scientific">Lagenidium giganteum</name>
    <dbReference type="NCBI Taxonomy" id="4803"/>
    <lineage>
        <taxon>Eukaryota</taxon>
        <taxon>Sar</taxon>
        <taxon>Stramenopiles</taxon>
        <taxon>Oomycota</taxon>
        <taxon>Peronosporomycetes</taxon>
        <taxon>Pythiales</taxon>
        <taxon>Pythiaceae</taxon>
    </lineage>
</organism>
<feature type="compositionally biased region" description="Basic and acidic residues" evidence="2">
    <location>
        <begin position="311"/>
        <end position="338"/>
    </location>
</feature>
<dbReference type="EMBL" id="DAKRPA010000068">
    <property type="protein sequence ID" value="DBA00161.1"/>
    <property type="molecule type" value="Genomic_DNA"/>
</dbReference>
<dbReference type="GO" id="GO:0015631">
    <property type="term" value="F:tubulin binding"/>
    <property type="evidence" value="ECO:0007669"/>
    <property type="project" value="TreeGrafter"/>
</dbReference>
<feature type="region of interest" description="Disordered" evidence="2">
    <location>
        <begin position="350"/>
        <end position="413"/>
    </location>
</feature>
<feature type="compositionally biased region" description="Polar residues" evidence="2">
    <location>
        <begin position="1351"/>
        <end position="1371"/>
    </location>
</feature>
<reference evidence="4" key="1">
    <citation type="submission" date="2022-11" db="EMBL/GenBank/DDBJ databases">
        <authorList>
            <person name="Morgan W.R."/>
            <person name="Tartar A."/>
        </authorList>
    </citation>
    <scope>NUCLEOTIDE SEQUENCE</scope>
    <source>
        <strain evidence="4">ARSEF 373</strain>
    </source>
</reference>
<gene>
    <name evidence="4" type="ORF">N0F65_007786</name>
</gene>
<dbReference type="GO" id="GO:0005929">
    <property type="term" value="C:cilium"/>
    <property type="evidence" value="ECO:0007669"/>
    <property type="project" value="TreeGrafter"/>
</dbReference>
<dbReference type="InterPro" id="IPR059041">
    <property type="entry name" value="Ig_DLEC1_1"/>
</dbReference>
<dbReference type="PANTHER" id="PTHR46348:SF1">
    <property type="entry name" value="DELETED IN LUNG AND ESOPHAGEAL CANCER PROTEIN 1"/>
    <property type="match status" value="1"/>
</dbReference>
<dbReference type="PANTHER" id="PTHR46348">
    <property type="entry name" value="DELETED IN LUNG AND ESOPHAGEAL CANCER PROTEIN 1"/>
    <property type="match status" value="1"/>
</dbReference>
<feature type="compositionally biased region" description="Low complexity" evidence="2">
    <location>
        <begin position="1333"/>
        <end position="1342"/>
    </location>
</feature>
<dbReference type="GO" id="GO:0005737">
    <property type="term" value="C:cytoplasm"/>
    <property type="evidence" value="ECO:0007669"/>
    <property type="project" value="TreeGrafter"/>
</dbReference>
<feature type="region of interest" description="Disordered" evidence="2">
    <location>
        <begin position="1624"/>
        <end position="1665"/>
    </location>
</feature>
<feature type="region of interest" description="Disordered" evidence="2">
    <location>
        <begin position="997"/>
        <end position="1049"/>
    </location>
</feature>
<proteinExistence type="predicted"/>
<accession>A0AAV2YYS1</accession>
<feature type="coiled-coil region" evidence="1">
    <location>
        <begin position="163"/>
        <end position="190"/>
    </location>
</feature>
<evidence type="ECO:0000256" key="1">
    <source>
        <dbReference type="SAM" id="Coils"/>
    </source>
</evidence>
<dbReference type="GO" id="GO:0008285">
    <property type="term" value="P:negative regulation of cell population proliferation"/>
    <property type="evidence" value="ECO:0007669"/>
    <property type="project" value="InterPro"/>
</dbReference>
<dbReference type="InterPro" id="IPR013783">
    <property type="entry name" value="Ig-like_fold"/>
</dbReference>
<feature type="compositionally biased region" description="Low complexity" evidence="2">
    <location>
        <begin position="367"/>
        <end position="385"/>
    </location>
</feature>
<keyword evidence="1" id="KW-0175">Coiled coil</keyword>
<dbReference type="InterPro" id="IPR033304">
    <property type="entry name" value="DLEC1"/>
</dbReference>